<dbReference type="PROSITE" id="PS00108">
    <property type="entry name" value="PROTEIN_KINASE_ST"/>
    <property type="match status" value="1"/>
</dbReference>
<feature type="compositionally biased region" description="Basic and acidic residues" evidence="7">
    <location>
        <begin position="693"/>
        <end position="707"/>
    </location>
</feature>
<dbReference type="SUPFAM" id="SSF56112">
    <property type="entry name" value="Protein kinase-like (PK-like)"/>
    <property type="match status" value="1"/>
</dbReference>
<feature type="compositionally biased region" description="Polar residues" evidence="7">
    <location>
        <begin position="344"/>
        <end position="358"/>
    </location>
</feature>
<evidence type="ECO:0000256" key="7">
    <source>
        <dbReference type="SAM" id="MobiDB-lite"/>
    </source>
</evidence>
<evidence type="ECO:0000313" key="10">
    <source>
        <dbReference type="Proteomes" id="UP001281761"/>
    </source>
</evidence>
<feature type="region of interest" description="Disordered" evidence="7">
    <location>
        <begin position="1"/>
        <end position="424"/>
    </location>
</feature>
<organism evidence="9 10">
    <name type="scientific">Blattamonas nauphoetae</name>
    <dbReference type="NCBI Taxonomy" id="2049346"/>
    <lineage>
        <taxon>Eukaryota</taxon>
        <taxon>Metamonada</taxon>
        <taxon>Preaxostyla</taxon>
        <taxon>Oxymonadida</taxon>
        <taxon>Blattamonas</taxon>
    </lineage>
</organism>
<feature type="compositionally biased region" description="Basic and acidic residues" evidence="7">
    <location>
        <begin position="327"/>
        <end position="342"/>
    </location>
</feature>
<evidence type="ECO:0000256" key="1">
    <source>
        <dbReference type="ARBA" id="ARBA00022527"/>
    </source>
</evidence>
<dbReference type="InterPro" id="IPR011009">
    <property type="entry name" value="Kinase-like_dom_sf"/>
</dbReference>
<keyword evidence="3" id="KW-0547">Nucleotide-binding</keyword>
<keyword evidence="4 9" id="KW-0418">Kinase</keyword>
<dbReference type="Pfam" id="PF00069">
    <property type="entry name" value="Pkinase"/>
    <property type="match status" value="2"/>
</dbReference>
<feature type="compositionally biased region" description="Low complexity" evidence="7">
    <location>
        <begin position="293"/>
        <end position="314"/>
    </location>
</feature>
<dbReference type="PROSITE" id="PS50011">
    <property type="entry name" value="PROTEIN_KINASE_DOM"/>
    <property type="match status" value="1"/>
</dbReference>
<feature type="region of interest" description="Disordered" evidence="7">
    <location>
        <begin position="993"/>
        <end position="1040"/>
    </location>
</feature>
<feature type="compositionally biased region" description="Basic and acidic residues" evidence="7">
    <location>
        <begin position="161"/>
        <end position="175"/>
    </location>
</feature>
<dbReference type="Proteomes" id="UP001281761">
    <property type="component" value="Unassembled WGS sequence"/>
</dbReference>
<reference evidence="9 10" key="1">
    <citation type="journal article" date="2022" name="bioRxiv">
        <title>Genomics of Preaxostyla Flagellates Illuminates Evolutionary Transitions and the Path Towards Mitochondrial Loss.</title>
        <authorList>
            <person name="Novak L.V.F."/>
            <person name="Treitli S.C."/>
            <person name="Pyrih J."/>
            <person name="Halakuc P."/>
            <person name="Pipaliya S.V."/>
            <person name="Vacek V."/>
            <person name="Brzon O."/>
            <person name="Soukal P."/>
            <person name="Eme L."/>
            <person name="Dacks J.B."/>
            <person name="Karnkowska A."/>
            <person name="Elias M."/>
            <person name="Hampl V."/>
        </authorList>
    </citation>
    <scope>NUCLEOTIDE SEQUENCE [LARGE SCALE GENOMIC DNA]</scope>
    <source>
        <strain evidence="9">NAU3</strain>
        <tissue evidence="9">Gut</tissue>
    </source>
</reference>
<sequence length="1219" mass="138915">MALLEKRLSEPTPVVPTSSQDLIDDIDTVSSSLQSPRSPNAEQTQIILSPPPHQHNESGPVSSKTLRKKGNESKKQPKFVLRSPIDSPSPDRTLSPENHGFYVHRPLGGEDIQDPSSPDTFTSPSPRTTQSPNQGQSITSPLQYLQRIQKRKRKQVSQSETRGKETAEKTMKKNDNQSSIVSFDVTLSPPPSISSVDILSPPSYVYPATTTPVRAPLPFSVVEEAEAKRKREEEERRRREEGARKSREREEKREKSEDERKKEEKRNWQYTSSQLTHSTSVQHSNRPRHPPLASAATAPSSFTSSAAASSHHPALQSESAGSGMVVDRAKEGETDEQKKEDDGQSTPSRHAQAISFSPSFYYLSPQKKETMNEAGKQAPSVHPLSPPEHHTPLTSSTQPSTTPTQHITSTSVRPSSSPPSPVVSAASLASLLDAERSRNQLLENQLKELNGTCEQLIVVLEEKEEEKDRMGEMLDHLSDEVKKQKDNLQRHEKLREDERRDARKALVDEVKANVRREEKKKEEEWEERRKKIGNIVTVYDGVRYVEAWEDGTEFTQVKQAEREIEKKRREGIEEMTSILNTLDTMLSSPNPTRPAAEHDLHISYLFTDLHRLIAAQHTLNSQLEAIDVRRLQLELEKTRIWQEIRRRRSQSSAPLTGNNLVNRFVFGSLLGAGGFSEVWRGYDILAEEDDETRDERRRVKDEDDSKRAPSPSGQNNQHVLWQPKKKKNPLIQPSTSRFGVHPVALKIHRVNQQWNRERKAAYIRHVVRECVMQSEMVHPHIVQMHQVTIVDDNSIVSTLTLCEEGSLDEKIQEKMSERRERQRVWEREKERKKKEAEVEERLRKVERMEEKRRADVKKEEKKEERRDDRKEDSEKNDERDEQMPVDFPPLSATSPMSSPSVGPHPAPHSSSPATPVFNPLSLPSPASPPISPLQTLLFSESEVRILLSQTLQALVYLSSSSLSHKVIHYDLKPANLLFHKGRLLVSDFGLSKQVKKKEERGKEDKRKEDKGKAMLRDDESDGEDDEEDTAKDEWRDDQTELTSQGAGTYWYLPPECFRPSSTPGFGRSLGEREDEGRREERPRISPKVDVWSVGVLCYQLLFARRPFGHDMSPAAILSTHTIYNAHQVPFPNIAISEACRNFVTQCLQHNPSQRLDARAALSHPFISGISHFLHTPSVPLLHTPHIRRVLSQLHSTPPHASLIAFREKERRKEEKEDRQ</sequence>
<feature type="region of interest" description="Disordered" evidence="7">
    <location>
        <begin position="813"/>
        <end position="920"/>
    </location>
</feature>
<feature type="compositionally biased region" description="Low complexity" evidence="7">
    <location>
        <begin position="897"/>
        <end position="920"/>
    </location>
</feature>
<evidence type="ECO:0000256" key="2">
    <source>
        <dbReference type="ARBA" id="ARBA00022679"/>
    </source>
</evidence>
<evidence type="ECO:0000256" key="5">
    <source>
        <dbReference type="ARBA" id="ARBA00022840"/>
    </source>
</evidence>
<feature type="compositionally biased region" description="Polar residues" evidence="7">
    <location>
        <begin position="130"/>
        <end position="143"/>
    </location>
</feature>
<dbReference type="GO" id="GO:0004674">
    <property type="term" value="F:protein serine/threonine kinase activity"/>
    <property type="evidence" value="ECO:0007669"/>
    <property type="project" value="UniProtKB-KW"/>
</dbReference>
<feature type="coiled-coil region" evidence="6">
    <location>
        <begin position="432"/>
        <end position="501"/>
    </location>
</feature>
<dbReference type="Gene3D" id="1.10.510.10">
    <property type="entry name" value="Transferase(Phosphotransferase) domain 1"/>
    <property type="match status" value="1"/>
</dbReference>
<keyword evidence="6" id="KW-0175">Coiled coil</keyword>
<feature type="compositionally biased region" description="Low complexity" evidence="7">
    <location>
        <begin position="115"/>
        <end position="129"/>
    </location>
</feature>
<dbReference type="EMBL" id="JARBJD010000009">
    <property type="protein sequence ID" value="KAK2962721.1"/>
    <property type="molecule type" value="Genomic_DNA"/>
</dbReference>
<dbReference type="PANTHER" id="PTHR22974:SF23">
    <property type="entry name" value="TOUSLED-LIKE KINASE, ISOFORM G"/>
    <property type="match status" value="1"/>
</dbReference>
<name>A0ABQ9YGE3_9EUKA</name>
<dbReference type="PANTHER" id="PTHR22974">
    <property type="entry name" value="MIXED LINEAGE PROTEIN KINASE"/>
    <property type="match status" value="1"/>
</dbReference>
<feature type="region of interest" description="Disordered" evidence="7">
    <location>
        <begin position="690"/>
        <end position="735"/>
    </location>
</feature>
<keyword evidence="1 9" id="KW-0723">Serine/threonine-protein kinase</keyword>
<dbReference type="Gene3D" id="3.30.200.20">
    <property type="entry name" value="Phosphorylase Kinase, domain 1"/>
    <property type="match status" value="1"/>
</dbReference>
<feature type="compositionally biased region" description="Basic and acidic residues" evidence="7">
    <location>
        <begin position="996"/>
        <end position="1017"/>
    </location>
</feature>
<feature type="domain" description="Protein kinase" evidence="8">
    <location>
        <begin position="664"/>
        <end position="1166"/>
    </location>
</feature>
<evidence type="ECO:0000313" key="9">
    <source>
        <dbReference type="EMBL" id="KAK2962721.1"/>
    </source>
</evidence>
<protein>
    <submittedName>
        <fullName evidence="9">Serine/threonine protein kinase</fullName>
        <ecNumber evidence="9">2.7.11.1</ecNumber>
    </submittedName>
</protein>
<dbReference type="InterPro" id="IPR008271">
    <property type="entry name" value="Ser/Thr_kinase_AS"/>
</dbReference>
<proteinExistence type="predicted"/>
<evidence type="ECO:0000259" key="8">
    <source>
        <dbReference type="PROSITE" id="PS50011"/>
    </source>
</evidence>
<evidence type="ECO:0000256" key="6">
    <source>
        <dbReference type="SAM" id="Coils"/>
    </source>
</evidence>
<evidence type="ECO:0000256" key="4">
    <source>
        <dbReference type="ARBA" id="ARBA00022777"/>
    </source>
</evidence>
<feature type="compositionally biased region" description="Low complexity" evidence="7">
    <location>
        <begin position="392"/>
        <end position="415"/>
    </location>
</feature>
<accession>A0ABQ9YGE3</accession>
<dbReference type="SMART" id="SM00220">
    <property type="entry name" value="S_TKc"/>
    <property type="match status" value="1"/>
</dbReference>
<keyword evidence="2 9" id="KW-0808">Transferase</keyword>
<feature type="compositionally biased region" description="Basic and acidic residues" evidence="7">
    <location>
        <begin position="225"/>
        <end position="267"/>
    </location>
</feature>
<comment type="caution">
    <text evidence="9">The sequence shown here is derived from an EMBL/GenBank/DDBJ whole genome shotgun (WGS) entry which is preliminary data.</text>
</comment>
<feature type="compositionally biased region" description="Basic and acidic residues" evidence="7">
    <location>
        <begin position="813"/>
        <end position="882"/>
    </location>
</feature>
<feature type="compositionally biased region" description="Polar residues" evidence="7">
    <location>
        <begin position="28"/>
        <end position="47"/>
    </location>
</feature>
<dbReference type="EC" id="2.7.11.1" evidence="9"/>
<dbReference type="InterPro" id="IPR000719">
    <property type="entry name" value="Prot_kinase_dom"/>
</dbReference>
<feature type="compositionally biased region" description="Acidic residues" evidence="7">
    <location>
        <begin position="1018"/>
        <end position="1030"/>
    </location>
</feature>
<feature type="compositionally biased region" description="Polar residues" evidence="7">
    <location>
        <begin position="268"/>
        <end position="284"/>
    </location>
</feature>
<gene>
    <name evidence="9" type="ORF">BLNAU_2154</name>
</gene>
<keyword evidence="10" id="KW-1185">Reference proteome</keyword>
<feature type="compositionally biased region" description="Basic and acidic residues" evidence="7">
    <location>
        <begin position="1069"/>
        <end position="1082"/>
    </location>
</feature>
<evidence type="ECO:0000256" key="3">
    <source>
        <dbReference type="ARBA" id="ARBA00022741"/>
    </source>
</evidence>
<keyword evidence="5" id="KW-0067">ATP-binding</keyword>
<feature type="region of interest" description="Disordered" evidence="7">
    <location>
        <begin position="1061"/>
        <end position="1082"/>
    </location>
</feature>